<keyword evidence="4 6" id="KW-1133">Transmembrane helix</keyword>
<dbReference type="InterPro" id="IPR018076">
    <property type="entry name" value="T2SS_GspF_dom"/>
</dbReference>
<evidence type="ECO:0000259" key="7">
    <source>
        <dbReference type="Pfam" id="PF00482"/>
    </source>
</evidence>
<evidence type="ECO:0000256" key="2">
    <source>
        <dbReference type="ARBA" id="ARBA00022475"/>
    </source>
</evidence>
<accession>A0A9X2HHR5</accession>
<feature type="transmembrane region" description="Helical" evidence="6">
    <location>
        <begin position="121"/>
        <end position="143"/>
    </location>
</feature>
<protein>
    <submittedName>
        <fullName evidence="8">Type II secretion system F family protein</fullName>
    </submittedName>
</protein>
<dbReference type="Proteomes" id="UP001139451">
    <property type="component" value="Unassembled WGS sequence"/>
</dbReference>
<dbReference type="Pfam" id="PF00482">
    <property type="entry name" value="T2SSF"/>
    <property type="match status" value="1"/>
</dbReference>
<feature type="transmembrane region" description="Helical" evidence="6">
    <location>
        <begin position="266"/>
        <end position="286"/>
    </location>
</feature>
<keyword evidence="5 6" id="KW-0472">Membrane</keyword>
<feature type="domain" description="Type II secretion system protein GspF" evidence="7">
    <location>
        <begin position="158"/>
        <end position="282"/>
    </location>
</feature>
<comment type="subcellular location">
    <subcellularLocation>
        <location evidence="1">Cell membrane</location>
        <topology evidence="1">Multi-pass membrane protein</topology>
    </subcellularLocation>
</comment>
<dbReference type="PANTHER" id="PTHR35007">
    <property type="entry name" value="INTEGRAL MEMBRANE PROTEIN-RELATED"/>
    <property type="match status" value="1"/>
</dbReference>
<proteinExistence type="predicted"/>
<keyword evidence="3 6" id="KW-0812">Transmembrane</keyword>
<evidence type="ECO:0000256" key="6">
    <source>
        <dbReference type="SAM" id="Phobius"/>
    </source>
</evidence>
<evidence type="ECO:0000256" key="1">
    <source>
        <dbReference type="ARBA" id="ARBA00004651"/>
    </source>
</evidence>
<keyword evidence="9" id="KW-1185">Reference proteome</keyword>
<evidence type="ECO:0000256" key="5">
    <source>
        <dbReference type="ARBA" id="ARBA00023136"/>
    </source>
</evidence>
<feature type="transmembrane region" description="Helical" evidence="6">
    <location>
        <begin position="6"/>
        <end position="26"/>
    </location>
</feature>
<dbReference type="PANTHER" id="PTHR35007:SF1">
    <property type="entry name" value="PILUS ASSEMBLY PROTEIN"/>
    <property type="match status" value="1"/>
</dbReference>
<name>A0A9X2HHR5_9SPHN</name>
<dbReference type="GO" id="GO:0005886">
    <property type="term" value="C:plasma membrane"/>
    <property type="evidence" value="ECO:0007669"/>
    <property type="project" value="UniProtKB-SubCell"/>
</dbReference>
<feature type="transmembrane region" description="Helical" evidence="6">
    <location>
        <begin position="298"/>
        <end position="318"/>
    </location>
</feature>
<reference evidence="8" key="1">
    <citation type="submission" date="2022-05" db="EMBL/GenBank/DDBJ databases">
        <title>Sphingomonas sp. strain MG17 Genome sequencing and assembly.</title>
        <authorList>
            <person name="Kim I."/>
        </authorList>
    </citation>
    <scope>NUCLEOTIDE SEQUENCE</scope>
    <source>
        <strain evidence="8">MG17</strain>
    </source>
</reference>
<feature type="transmembrane region" description="Helical" evidence="6">
    <location>
        <begin position="95"/>
        <end position="115"/>
    </location>
</feature>
<dbReference type="RefSeq" id="WP_254292262.1">
    <property type="nucleotide sequence ID" value="NZ_JAMLDX010000004.1"/>
</dbReference>
<evidence type="ECO:0000313" key="8">
    <source>
        <dbReference type="EMBL" id="MCP3730142.1"/>
    </source>
</evidence>
<dbReference type="InterPro" id="IPR042094">
    <property type="entry name" value="T2SS_GspF_sf"/>
</dbReference>
<evidence type="ECO:0000256" key="4">
    <source>
        <dbReference type="ARBA" id="ARBA00022989"/>
    </source>
</evidence>
<dbReference type="AlphaFoldDB" id="A0A9X2HHR5"/>
<keyword evidence="2" id="KW-1003">Cell membrane</keyword>
<evidence type="ECO:0000256" key="3">
    <source>
        <dbReference type="ARBA" id="ARBA00022692"/>
    </source>
</evidence>
<comment type="caution">
    <text evidence="8">The sequence shown here is derived from an EMBL/GenBank/DDBJ whole genome shotgun (WGS) entry which is preliminary data.</text>
</comment>
<evidence type="ECO:0000313" key="9">
    <source>
        <dbReference type="Proteomes" id="UP001139451"/>
    </source>
</evidence>
<dbReference type="Gene3D" id="1.20.81.30">
    <property type="entry name" value="Type II secretion system (T2SS), domain F"/>
    <property type="match status" value="1"/>
</dbReference>
<gene>
    <name evidence="8" type="ORF">M9978_06830</name>
</gene>
<sequence>MEPLPLILLSGGTFLVLALMILAFAGPSANAAGSRRLTSLRDRHAGVVGAGAVEAQIRKISNRGGSNMDRAAARLLPNPAQLGKRLAMTGKPWTVGQYGMVTLGLTVVITGLLALQGLPFLLALLVGVFIGAGLPHMMVSFFINKRIADFTKKFPDAIELLVRGLRSGLPITETMGVVGAEVDGPVGEEFRSITDKMKIGRTLDQALQETADRLGTPEFQFFVITIAIQRETGGNLAETLANLAEVLRKRSQMKLKIKAMSSESKASAYIIGALPFIVFGLIWFINGSYMQNFFIDERLMVAGGGGIVWMAIGAFIMAKMINFEI</sequence>
<dbReference type="EMBL" id="JAMLDX010000004">
    <property type="protein sequence ID" value="MCP3730142.1"/>
    <property type="molecule type" value="Genomic_DNA"/>
</dbReference>
<organism evidence="8 9">
    <name type="scientific">Sphingomonas tagetis</name>
    <dbReference type="NCBI Taxonomy" id="2949092"/>
    <lineage>
        <taxon>Bacteria</taxon>
        <taxon>Pseudomonadati</taxon>
        <taxon>Pseudomonadota</taxon>
        <taxon>Alphaproteobacteria</taxon>
        <taxon>Sphingomonadales</taxon>
        <taxon>Sphingomonadaceae</taxon>
        <taxon>Sphingomonas</taxon>
    </lineage>
</organism>